<dbReference type="Proteomes" id="UP001470230">
    <property type="component" value="Unassembled WGS sequence"/>
</dbReference>
<organism evidence="1 2">
    <name type="scientific">Tritrichomonas musculus</name>
    <dbReference type="NCBI Taxonomy" id="1915356"/>
    <lineage>
        <taxon>Eukaryota</taxon>
        <taxon>Metamonada</taxon>
        <taxon>Parabasalia</taxon>
        <taxon>Tritrichomonadida</taxon>
        <taxon>Tritrichomonadidae</taxon>
        <taxon>Tritrichomonas</taxon>
    </lineage>
</organism>
<dbReference type="SUPFAM" id="SSF48403">
    <property type="entry name" value="Ankyrin repeat"/>
    <property type="match status" value="1"/>
</dbReference>
<dbReference type="EMBL" id="JAPFFF010000016">
    <property type="protein sequence ID" value="KAK8865030.1"/>
    <property type="molecule type" value="Genomic_DNA"/>
</dbReference>
<accession>A0ABR2IL56</accession>
<name>A0ABR2IL56_9EUKA</name>
<protein>
    <recommendedName>
        <fullName evidence="3">DUF3447 domain-containing protein</fullName>
    </recommendedName>
</protein>
<dbReference type="PANTHER" id="PTHR24159">
    <property type="match status" value="1"/>
</dbReference>
<evidence type="ECO:0000313" key="2">
    <source>
        <dbReference type="Proteomes" id="UP001470230"/>
    </source>
</evidence>
<keyword evidence="2" id="KW-1185">Reference proteome</keyword>
<reference evidence="1 2" key="1">
    <citation type="submission" date="2024-04" db="EMBL/GenBank/DDBJ databases">
        <title>Tritrichomonas musculus Genome.</title>
        <authorList>
            <person name="Alves-Ferreira E."/>
            <person name="Grigg M."/>
            <person name="Lorenzi H."/>
            <person name="Galac M."/>
        </authorList>
    </citation>
    <scope>NUCLEOTIDE SEQUENCE [LARGE SCALE GENOMIC DNA]</scope>
    <source>
        <strain evidence="1 2">EAF2021</strain>
    </source>
</reference>
<evidence type="ECO:0000313" key="1">
    <source>
        <dbReference type="EMBL" id="KAK8865030.1"/>
    </source>
</evidence>
<proteinExistence type="predicted"/>
<gene>
    <name evidence="1" type="ORF">M9Y10_010559</name>
</gene>
<comment type="caution">
    <text evidence="1">The sequence shown here is derived from an EMBL/GenBank/DDBJ whole genome shotgun (WGS) entry which is preliminary data.</text>
</comment>
<dbReference type="PANTHER" id="PTHR24159:SF5">
    <property type="entry name" value="ANK_REP_REGION DOMAIN-CONTAINING PROTEIN"/>
    <property type="match status" value="1"/>
</dbReference>
<sequence>MESEIHEYIDLMKQVNYILLQYIDENESQDYLLSLKQIIEEHNISENKEKLGDFLRLILIITNNHNRNSNFFNKIEKILFLLKDKIKKIFPNDEIFDIFKSNKQIVLFLIENELITINDDIIHSMIFSNVNYFYYFFNKTESFLNDERRNITKLSLLNIDPKIFQSFQLKQKDGVNDDYVCTLIREDSIEEFVSYFNMSNLPLSATVKQSIFETNPLLCEKSATLIEYSAFYGSIQIFNFMKMNGVELSPSLWIYAIHSRNPEMIHLLEELHVKPEDKTYQSCLKEAIKCHHNEIANYIQDNLLTNYNEKNIVSYCFKFHNFATFPNNYDSNSFFYYFCKFNYLKLVKIFMKYEEIDLNSVFIFKK</sequence>
<dbReference type="InterPro" id="IPR036770">
    <property type="entry name" value="Ankyrin_rpt-contain_sf"/>
</dbReference>
<evidence type="ECO:0008006" key="3">
    <source>
        <dbReference type="Google" id="ProtNLM"/>
    </source>
</evidence>